<dbReference type="EMBL" id="JAUQYP010000001">
    <property type="protein sequence ID" value="MDO8107700.1"/>
    <property type="molecule type" value="Genomic_DNA"/>
</dbReference>
<evidence type="ECO:0000313" key="4">
    <source>
        <dbReference type="Proteomes" id="UP001232536"/>
    </source>
</evidence>
<keyword evidence="4" id="KW-1185">Reference proteome</keyword>
<comment type="caution">
    <text evidence="3">The sequence shown here is derived from an EMBL/GenBank/DDBJ whole genome shotgun (WGS) entry which is preliminary data.</text>
</comment>
<feature type="region of interest" description="Disordered" evidence="1">
    <location>
        <begin position="53"/>
        <end position="73"/>
    </location>
</feature>
<name>A0ABT9D9Z1_9CELL</name>
<gene>
    <name evidence="3" type="ORF">Q6348_10885</name>
</gene>
<organism evidence="3 4">
    <name type="scientific">Actinotalea lenta</name>
    <dbReference type="NCBI Taxonomy" id="3064654"/>
    <lineage>
        <taxon>Bacteria</taxon>
        <taxon>Bacillati</taxon>
        <taxon>Actinomycetota</taxon>
        <taxon>Actinomycetes</taxon>
        <taxon>Micrococcales</taxon>
        <taxon>Cellulomonadaceae</taxon>
        <taxon>Actinotalea</taxon>
    </lineage>
</organism>
<keyword evidence="2" id="KW-0472">Membrane</keyword>
<feature type="transmembrane region" description="Helical" evidence="2">
    <location>
        <begin position="32"/>
        <end position="48"/>
    </location>
</feature>
<keyword evidence="2" id="KW-1133">Transmembrane helix</keyword>
<keyword evidence="2" id="KW-0812">Transmembrane</keyword>
<dbReference type="RefSeq" id="WP_304601311.1">
    <property type="nucleotide sequence ID" value="NZ_JAUQYO010000001.1"/>
</dbReference>
<proteinExistence type="predicted"/>
<feature type="compositionally biased region" description="Basic residues" evidence="1">
    <location>
        <begin position="59"/>
        <end position="73"/>
    </location>
</feature>
<evidence type="ECO:0000313" key="3">
    <source>
        <dbReference type="EMBL" id="MDO8107700.1"/>
    </source>
</evidence>
<dbReference type="Proteomes" id="UP001232536">
    <property type="component" value="Unassembled WGS sequence"/>
</dbReference>
<evidence type="ECO:0000256" key="1">
    <source>
        <dbReference type="SAM" id="MobiDB-lite"/>
    </source>
</evidence>
<reference evidence="3 4" key="1">
    <citation type="submission" date="2023-07" db="EMBL/GenBank/DDBJ databases">
        <title>Description of novel actinomycetes strains, isolated from tidal flat sediment.</title>
        <authorList>
            <person name="Lu C."/>
        </authorList>
    </citation>
    <scope>NUCLEOTIDE SEQUENCE [LARGE SCALE GENOMIC DNA]</scope>
    <source>
        <strain evidence="3 4">SYSU T00b441</strain>
    </source>
</reference>
<protein>
    <submittedName>
        <fullName evidence="3">Uncharacterized protein</fullName>
    </submittedName>
</protein>
<accession>A0ABT9D9Z1</accession>
<evidence type="ECO:0000256" key="2">
    <source>
        <dbReference type="SAM" id="Phobius"/>
    </source>
</evidence>
<sequence>MRRLHQLGWLLFLLSAVLYAWAGARAGDLLVVAGSVVFGGACVLFLVPERGRSGSARRLSARRSRARPTRRAP</sequence>